<dbReference type="InterPro" id="IPR036291">
    <property type="entry name" value="NAD(P)-bd_dom_sf"/>
</dbReference>
<dbReference type="PANTHER" id="PTHR43157">
    <property type="entry name" value="PHOSPHATIDYLINOSITOL-GLYCAN BIOSYNTHESIS CLASS F PROTEIN-RELATED"/>
    <property type="match status" value="1"/>
</dbReference>
<dbReference type="Pfam" id="PF00106">
    <property type="entry name" value="adh_short"/>
    <property type="match status" value="1"/>
</dbReference>
<accession>A0A6P8B691</accession>
<reference evidence="2 3" key="1">
    <citation type="journal article" date="2019" name="Mol. Biol. Evol.">
        <title>Blast fungal genomes show frequent chromosomal changes, gene gains and losses, and effector gene turnover.</title>
        <authorList>
            <person name="Gomez Luciano L.B."/>
            <person name="Jason Tsai I."/>
            <person name="Chuma I."/>
            <person name="Tosa Y."/>
            <person name="Chen Y.H."/>
            <person name="Li J.Y."/>
            <person name="Li M.Y."/>
            <person name="Jade Lu M.Y."/>
            <person name="Nakayashiki H."/>
            <person name="Li W.H."/>
        </authorList>
    </citation>
    <scope>NUCLEOTIDE SEQUENCE [LARGE SCALE GENOMIC DNA]</scope>
    <source>
        <strain evidence="2 3">NI907</strain>
    </source>
</reference>
<dbReference type="AlphaFoldDB" id="A0A6P8B691"/>
<dbReference type="Gene3D" id="3.40.50.720">
    <property type="entry name" value="NAD(P)-binding Rossmann-like Domain"/>
    <property type="match status" value="1"/>
</dbReference>
<protein>
    <recommendedName>
        <fullName evidence="4">NAD(P)-binding protein</fullName>
    </recommendedName>
</protein>
<dbReference type="KEGG" id="pgri:PgNI_05744"/>
<dbReference type="RefSeq" id="XP_030982663.1">
    <property type="nucleotide sequence ID" value="XM_031125775.1"/>
</dbReference>
<dbReference type="InterPro" id="IPR002347">
    <property type="entry name" value="SDR_fam"/>
</dbReference>
<reference evidence="3" key="3">
    <citation type="submission" date="2025-08" db="UniProtKB">
        <authorList>
            <consortium name="RefSeq"/>
        </authorList>
    </citation>
    <scope>IDENTIFICATION</scope>
    <source>
        <strain evidence="3">NI907</strain>
    </source>
</reference>
<dbReference type="GO" id="GO:0016491">
    <property type="term" value="F:oxidoreductase activity"/>
    <property type="evidence" value="ECO:0007669"/>
    <property type="project" value="UniProtKB-KW"/>
</dbReference>
<evidence type="ECO:0000313" key="3">
    <source>
        <dbReference type="RefSeq" id="XP_030982663.1"/>
    </source>
</evidence>
<sequence length="350" mass="37983">MSAVIMTIKQKLFAQPMVAPDSFKGKKALVTGGTTGLGLATAIHLAQLGASTIAITCRDATRGENAKKKIEEAAGSSKVTVKVLGLDMGRYQSVVAFTETVKKEFATDGGLDWICLNAGVHNASWEQSPEGWDMVIQVNVLSTVLISLLLLPWLKELRSQRQSPAHLTIVSSGRHTSPNISKWEKFAERDGGLLKHFSAKENWPGSPGQYGSSKLLLQYSVKEISQQALDAQGKPDVIINTCCPGMVWTEIARTLKDKHFILRSVEPVLMTLLAQRPDIGARTYLKAGVTTEAEHGKFINNYIADDAYAKKSEPVLTSETAQKVQKLAWAEVIGELTSKVPAVSQVSPAK</sequence>
<keyword evidence="1" id="KW-0560">Oxidoreductase</keyword>
<dbReference type="SUPFAM" id="SSF51735">
    <property type="entry name" value="NAD(P)-binding Rossmann-fold domains"/>
    <property type="match status" value="1"/>
</dbReference>
<evidence type="ECO:0000256" key="1">
    <source>
        <dbReference type="ARBA" id="ARBA00023002"/>
    </source>
</evidence>
<dbReference type="Proteomes" id="UP000515153">
    <property type="component" value="Chromosome I"/>
</dbReference>
<dbReference type="GeneID" id="41960684"/>
<keyword evidence="2" id="KW-1185">Reference proteome</keyword>
<dbReference type="PANTHER" id="PTHR43157:SF22">
    <property type="entry name" value="SHORT-CHAIN DEHYDROGENASE_REDUCTASE PHMF"/>
    <property type="match status" value="1"/>
</dbReference>
<name>A0A6P8B691_PYRGI</name>
<dbReference type="PRINTS" id="PR00081">
    <property type="entry name" value="GDHRDH"/>
</dbReference>
<evidence type="ECO:0000313" key="2">
    <source>
        <dbReference type="Proteomes" id="UP000515153"/>
    </source>
</evidence>
<proteinExistence type="predicted"/>
<evidence type="ECO:0008006" key="4">
    <source>
        <dbReference type="Google" id="ProtNLM"/>
    </source>
</evidence>
<reference evidence="3" key="2">
    <citation type="submission" date="2019-10" db="EMBL/GenBank/DDBJ databases">
        <authorList>
            <consortium name="NCBI Genome Project"/>
        </authorList>
    </citation>
    <scope>NUCLEOTIDE SEQUENCE</scope>
    <source>
        <strain evidence="3">NI907</strain>
    </source>
</reference>
<gene>
    <name evidence="3" type="ORF">PgNI_05744</name>
</gene>
<organism evidence="2 3">
    <name type="scientific">Pyricularia grisea</name>
    <name type="common">Crabgrass-specific blast fungus</name>
    <name type="synonym">Magnaporthe grisea</name>
    <dbReference type="NCBI Taxonomy" id="148305"/>
    <lineage>
        <taxon>Eukaryota</taxon>
        <taxon>Fungi</taxon>
        <taxon>Dikarya</taxon>
        <taxon>Ascomycota</taxon>
        <taxon>Pezizomycotina</taxon>
        <taxon>Sordariomycetes</taxon>
        <taxon>Sordariomycetidae</taxon>
        <taxon>Magnaporthales</taxon>
        <taxon>Pyriculariaceae</taxon>
        <taxon>Pyricularia</taxon>
    </lineage>
</organism>